<evidence type="ECO:0000313" key="6">
    <source>
        <dbReference type="Proteomes" id="UP000032067"/>
    </source>
</evidence>
<accession>A0A0D0MC78</accession>
<evidence type="ECO:0000256" key="1">
    <source>
        <dbReference type="ARBA" id="ARBA00010062"/>
    </source>
</evidence>
<dbReference type="CDD" id="cd06327">
    <property type="entry name" value="PBP1_SBP-like"/>
    <property type="match status" value="1"/>
</dbReference>
<dbReference type="InterPro" id="IPR028082">
    <property type="entry name" value="Peripla_BP_I"/>
</dbReference>
<comment type="similarity">
    <text evidence="1">Belongs to the leucine-binding protein family.</text>
</comment>
<dbReference type="InterPro" id="IPR028081">
    <property type="entry name" value="Leu-bd"/>
</dbReference>
<dbReference type="EMBL" id="JXQQ01000048">
    <property type="protein sequence ID" value="KIQ28449.1"/>
    <property type="molecule type" value="Genomic_DNA"/>
</dbReference>
<dbReference type="AlphaFoldDB" id="A0A0D0MC78"/>
<evidence type="ECO:0000313" key="5">
    <source>
        <dbReference type="EMBL" id="KIQ28449.1"/>
    </source>
</evidence>
<evidence type="ECO:0000256" key="3">
    <source>
        <dbReference type="SAM" id="SignalP"/>
    </source>
</evidence>
<dbReference type="OrthoDB" id="8887944at2"/>
<feature type="domain" description="Leucine-binding protein" evidence="4">
    <location>
        <begin position="31"/>
        <end position="367"/>
    </location>
</feature>
<dbReference type="PANTHER" id="PTHR30483">
    <property type="entry name" value="LEUCINE-SPECIFIC-BINDING PROTEIN"/>
    <property type="match status" value="1"/>
</dbReference>
<dbReference type="PANTHER" id="PTHR30483:SF6">
    <property type="entry name" value="PERIPLASMIC BINDING PROTEIN OF ABC TRANSPORTER FOR NATURAL AMINO ACIDS"/>
    <property type="match status" value="1"/>
</dbReference>
<evidence type="ECO:0000256" key="2">
    <source>
        <dbReference type="ARBA" id="ARBA00022729"/>
    </source>
</evidence>
<keyword evidence="2 3" id="KW-0732">Signal</keyword>
<dbReference type="RefSeq" id="WP_042580687.1">
    <property type="nucleotide sequence ID" value="NZ_JXQQ01000048.1"/>
</dbReference>
<dbReference type="Pfam" id="PF13458">
    <property type="entry name" value="Peripla_BP_6"/>
    <property type="match status" value="1"/>
</dbReference>
<dbReference type="SUPFAM" id="SSF53822">
    <property type="entry name" value="Periplasmic binding protein-like I"/>
    <property type="match status" value="1"/>
</dbReference>
<dbReference type="Gene3D" id="3.40.50.2300">
    <property type="match status" value="2"/>
</dbReference>
<protein>
    <submittedName>
        <fullName evidence="5">ABC transporter permease</fullName>
    </submittedName>
</protein>
<organism evidence="5 6">
    <name type="scientific">Variovorax paradoxus</name>
    <dbReference type="NCBI Taxonomy" id="34073"/>
    <lineage>
        <taxon>Bacteria</taxon>
        <taxon>Pseudomonadati</taxon>
        <taxon>Pseudomonadota</taxon>
        <taxon>Betaproteobacteria</taxon>
        <taxon>Burkholderiales</taxon>
        <taxon>Comamonadaceae</taxon>
        <taxon>Variovorax</taxon>
    </lineage>
</organism>
<gene>
    <name evidence="5" type="ORF">RT97_20650</name>
</gene>
<comment type="caution">
    <text evidence="5">The sequence shown here is derived from an EMBL/GenBank/DDBJ whole genome shotgun (WGS) entry which is preliminary data.</text>
</comment>
<name>A0A0D0MC78_VARPD</name>
<evidence type="ECO:0000259" key="4">
    <source>
        <dbReference type="Pfam" id="PF13458"/>
    </source>
</evidence>
<dbReference type="Proteomes" id="UP000032067">
    <property type="component" value="Unassembled WGS sequence"/>
</dbReference>
<proteinExistence type="inferred from homology"/>
<reference evidence="5 6" key="1">
    <citation type="submission" date="2014-12" db="EMBL/GenBank/DDBJ databases">
        <title>16Stimator: statistical estimation of ribosomal gene copy numbers from draft genome assemblies.</title>
        <authorList>
            <person name="Perisin M.A."/>
            <person name="Vetter M."/>
            <person name="Gilbert J.A."/>
            <person name="Bergelson J."/>
        </authorList>
    </citation>
    <scope>NUCLEOTIDE SEQUENCE [LARGE SCALE GENOMIC DNA]</scope>
    <source>
        <strain evidence="5 6">MEDvA23</strain>
    </source>
</reference>
<sequence length="404" mass="43380">MTTHLSRTALAVALGTAFATTGSFAQVSDDTIRIGFISDMSGIYRDYDGPAGAEAIRMAIADMGGAIDGKKIELVTADHQNKPDIAAAKAREWFDVQKVDMLIAGVNSGAAIAMAGVAADKKKPYFVVGSGASSLTNEYCSPYTVHYAYDTVAMARGTASAVVKAGGKSWYFVTADYAFGAALQTDAAKIINASGGTVAGSVKHPLGASDFSSFMLQAQGSKAQVLALANAGGDTVNAIKSAAEFGISKNMKLAGMIITINDVHALGLKTSQGMYLTDSWYWNQSPEARTWARRFFDKHKRMPSSFHAGDYSAALQYLQAVKAAGSDDADKVMAQLRKAKFNDMFVKGGWLRDDGLMVHDMQLMQVKTPDESKEPWDYYKVVEPIRGEAAWTTKAESRCARWKS</sequence>
<feature type="chain" id="PRO_5002233780" evidence="3">
    <location>
        <begin position="26"/>
        <end position="404"/>
    </location>
</feature>
<dbReference type="InterPro" id="IPR051010">
    <property type="entry name" value="BCAA_transport"/>
</dbReference>
<feature type="signal peptide" evidence="3">
    <location>
        <begin position="1"/>
        <end position="25"/>
    </location>
</feature>